<evidence type="ECO:0000313" key="4">
    <source>
        <dbReference type="Proteomes" id="UP000722989"/>
    </source>
</evidence>
<sequence length="320" mass="33864">MSMLLVLLGTGATAGADPTDPDGPGNQSLRAKLDAAARAYNDAKGRLDASHARQGELQQKIETTGQRLTQLDAEVGPIAAAAYRGSRLRVSTVLLGGASGTMLHDAATVSYLAERDDREIRALVAARKDYTDQKTALDNEVKLQEQQLAEMEKRTQDAQRALGNPGAGAGVGGAQRASAAPAPRNADGSWPAESCSVKDPTTSGCLTPRTLHALQEARAAGFTHYTACFRSGGGGEHPKGRACDFSANATTFVNARAAGADKTYGDQLAAWFIANSDRLGVLYVIWYKQIWFPGLGWRAYTSGDGTPAGDHYNHVHLSVH</sequence>
<organism evidence="3 4">
    <name type="scientific">Planosporangium thailandense</name>
    <dbReference type="NCBI Taxonomy" id="765197"/>
    <lineage>
        <taxon>Bacteria</taxon>
        <taxon>Bacillati</taxon>
        <taxon>Actinomycetota</taxon>
        <taxon>Actinomycetes</taxon>
        <taxon>Micromonosporales</taxon>
        <taxon>Micromonosporaceae</taxon>
        <taxon>Planosporangium</taxon>
    </lineage>
</organism>
<evidence type="ECO:0000259" key="2">
    <source>
        <dbReference type="Pfam" id="PF26571"/>
    </source>
</evidence>
<dbReference type="InterPro" id="IPR058593">
    <property type="entry name" value="ARB_07466-like_C"/>
</dbReference>
<evidence type="ECO:0000313" key="3">
    <source>
        <dbReference type="EMBL" id="NJC70350.1"/>
    </source>
</evidence>
<proteinExistence type="predicted"/>
<name>A0ABX0XWE1_9ACTN</name>
<gene>
    <name evidence="3" type="ORF">HC031_11600</name>
</gene>
<accession>A0ABX0XWE1</accession>
<keyword evidence="4" id="KW-1185">Reference proteome</keyword>
<feature type="domain" description="ARB-07466-like C-terminal" evidence="2">
    <location>
        <begin position="203"/>
        <end position="312"/>
    </location>
</feature>
<evidence type="ECO:0000256" key="1">
    <source>
        <dbReference type="SAM" id="MobiDB-lite"/>
    </source>
</evidence>
<dbReference type="Gene3D" id="6.10.250.3150">
    <property type="match status" value="1"/>
</dbReference>
<dbReference type="Proteomes" id="UP000722989">
    <property type="component" value="Unassembled WGS sequence"/>
</dbReference>
<reference evidence="3 4" key="1">
    <citation type="submission" date="2020-03" db="EMBL/GenBank/DDBJ databases">
        <title>WGS of the type strain of Planosporangium spp.</title>
        <authorList>
            <person name="Thawai C."/>
        </authorList>
    </citation>
    <scope>NUCLEOTIDE SEQUENCE [LARGE SCALE GENOMIC DNA]</scope>
    <source>
        <strain evidence="3 4">TBRC 5610</strain>
    </source>
</reference>
<dbReference type="Pfam" id="PF26571">
    <property type="entry name" value="VldE"/>
    <property type="match status" value="1"/>
</dbReference>
<dbReference type="EMBL" id="JAATVY010000006">
    <property type="protein sequence ID" value="NJC70350.1"/>
    <property type="molecule type" value="Genomic_DNA"/>
</dbReference>
<feature type="region of interest" description="Disordered" evidence="1">
    <location>
        <begin position="149"/>
        <end position="201"/>
    </location>
</feature>
<comment type="caution">
    <text evidence="3">The sequence shown here is derived from an EMBL/GenBank/DDBJ whole genome shotgun (WGS) entry which is preliminary data.</text>
</comment>
<protein>
    <recommendedName>
        <fullName evidence="2">ARB-07466-like C-terminal domain-containing protein</fullName>
    </recommendedName>
</protein>